<evidence type="ECO:0000256" key="5">
    <source>
        <dbReference type="ARBA" id="ARBA00022771"/>
    </source>
</evidence>
<keyword evidence="7" id="KW-0805">Transcription regulation</keyword>
<dbReference type="PROSITE" id="PS00518">
    <property type="entry name" value="ZF_RING_1"/>
    <property type="match status" value="1"/>
</dbReference>
<name>A0A8C0ENY8_BUBBB</name>
<dbReference type="Proteomes" id="UP000694567">
    <property type="component" value="Unplaced"/>
</dbReference>
<proteinExistence type="predicted"/>
<dbReference type="EC" id="2.3.2.27" evidence="2"/>
<keyword evidence="4" id="KW-0479">Metal-binding</keyword>
<dbReference type="Ensembl" id="ENSBOBT00000005981.1">
    <property type="protein sequence ID" value="ENSBOBP00000005821.1"/>
    <property type="gene ID" value="ENSBOBG00000003902.1"/>
</dbReference>
<evidence type="ECO:0000256" key="9">
    <source>
        <dbReference type="PROSITE-ProRule" id="PRU00175"/>
    </source>
</evidence>
<comment type="catalytic activity">
    <reaction evidence="1">
        <text>S-ubiquitinyl-[E2 ubiquitin-conjugating enzyme]-L-cysteine + [acceptor protein]-L-lysine = [E2 ubiquitin-conjugating enzyme]-L-cysteine + N(6)-ubiquitinyl-[acceptor protein]-L-lysine.</text>
        <dbReference type="EC" id="2.3.2.27"/>
    </reaction>
</comment>
<dbReference type="GO" id="GO:0000209">
    <property type="term" value="P:protein polyubiquitination"/>
    <property type="evidence" value="ECO:0007669"/>
    <property type="project" value="TreeGrafter"/>
</dbReference>
<evidence type="ECO:0000313" key="13">
    <source>
        <dbReference type="Proteomes" id="UP000694567"/>
    </source>
</evidence>
<evidence type="ECO:0000256" key="10">
    <source>
        <dbReference type="SAM" id="MobiDB-lite"/>
    </source>
</evidence>
<dbReference type="InterPro" id="IPR001841">
    <property type="entry name" value="Znf_RING"/>
</dbReference>
<keyword evidence="8" id="KW-0804">Transcription</keyword>
<keyword evidence="6" id="KW-0862">Zinc</keyword>
<dbReference type="PANTHER" id="PTHR46077:SF1">
    <property type="entry name" value="TOP1 BINDING ARGININE_SERINE RICH PROTEIN, E3 UBIQUITIN LIGASE"/>
    <property type="match status" value="1"/>
</dbReference>
<dbReference type="InterPro" id="IPR013083">
    <property type="entry name" value="Znf_RING/FYVE/PHD"/>
</dbReference>
<feature type="region of interest" description="Disordered" evidence="10">
    <location>
        <begin position="63"/>
        <end position="90"/>
    </location>
</feature>
<accession>A0A8C0ENY8</accession>
<evidence type="ECO:0000256" key="2">
    <source>
        <dbReference type="ARBA" id="ARBA00012483"/>
    </source>
</evidence>
<dbReference type="InterPro" id="IPR017907">
    <property type="entry name" value="Znf_RING_CS"/>
</dbReference>
<organism evidence="12 13">
    <name type="scientific">Bubo bubo</name>
    <name type="common">Eurasian eagle-owl</name>
    <name type="synonym">Strix bubo</name>
    <dbReference type="NCBI Taxonomy" id="30461"/>
    <lineage>
        <taxon>Eukaryota</taxon>
        <taxon>Metazoa</taxon>
        <taxon>Chordata</taxon>
        <taxon>Craniata</taxon>
        <taxon>Vertebrata</taxon>
        <taxon>Euteleostomi</taxon>
        <taxon>Archelosauria</taxon>
        <taxon>Archosauria</taxon>
        <taxon>Dinosauria</taxon>
        <taxon>Saurischia</taxon>
        <taxon>Theropoda</taxon>
        <taxon>Coelurosauria</taxon>
        <taxon>Aves</taxon>
        <taxon>Neognathae</taxon>
        <taxon>Neoaves</taxon>
        <taxon>Telluraves</taxon>
        <taxon>Strigiformes</taxon>
        <taxon>Strigidae</taxon>
        <taxon>Bubo</taxon>
    </lineage>
</organism>
<evidence type="ECO:0000256" key="3">
    <source>
        <dbReference type="ARBA" id="ARBA00022679"/>
    </source>
</evidence>
<keyword evidence="5 9" id="KW-0863">Zinc-finger</keyword>
<dbReference type="GO" id="GO:0006513">
    <property type="term" value="P:protein monoubiquitination"/>
    <property type="evidence" value="ECO:0007669"/>
    <property type="project" value="TreeGrafter"/>
</dbReference>
<keyword evidence="3" id="KW-0808">Transferase</keyword>
<dbReference type="GO" id="GO:0061630">
    <property type="term" value="F:ubiquitin protein ligase activity"/>
    <property type="evidence" value="ECO:0007669"/>
    <property type="project" value="UniProtKB-EC"/>
</dbReference>
<dbReference type="Gene3D" id="3.30.40.10">
    <property type="entry name" value="Zinc/RING finger domain, C3HC4 (zinc finger)"/>
    <property type="match status" value="1"/>
</dbReference>
<reference evidence="12" key="2">
    <citation type="submission" date="2025-09" db="UniProtKB">
        <authorList>
            <consortium name="Ensembl"/>
        </authorList>
    </citation>
    <scope>IDENTIFICATION</scope>
</reference>
<dbReference type="AlphaFoldDB" id="A0A8C0ENY8"/>
<dbReference type="PROSITE" id="PS50089">
    <property type="entry name" value="ZF_RING_2"/>
    <property type="match status" value="1"/>
</dbReference>
<dbReference type="SUPFAM" id="SSF57850">
    <property type="entry name" value="RING/U-box"/>
    <property type="match status" value="1"/>
</dbReference>
<protein>
    <recommendedName>
        <fullName evidence="2">RING-type E3 ubiquitin transferase</fullName>
        <ecNumber evidence="2">2.3.2.27</ecNumber>
    </recommendedName>
</protein>
<reference evidence="12" key="1">
    <citation type="submission" date="2025-08" db="UniProtKB">
        <authorList>
            <consortium name="Ensembl"/>
        </authorList>
    </citation>
    <scope>IDENTIFICATION</scope>
</reference>
<dbReference type="GO" id="GO:0008270">
    <property type="term" value="F:zinc ion binding"/>
    <property type="evidence" value="ECO:0007669"/>
    <property type="project" value="UniProtKB-KW"/>
</dbReference>
<dbReference type="Pfam" id="PF00097">
    <property type="entry name" value="zf-C3HC4"/>
    <property type="match status" value="1"/>
</dbReference>
<evidence type="ECO:0000256" key="8">
    <source>
        <dbReference type="ARBA" id="ARBA00023163"/>
    </source>
</evidence>
<evidence type="ECO:0000256" key="1">
    <source>
        <dbReference type="ARBA" id="ARBA00000900"/>
    </source>
</evidence>
<sequence>MASADKEFSEDGNFLPKGSTSKLPAGASPDPRCPICLDRCDNVAYLDRCLHRFCFSCVHEWSNRTPSCSVASPPPQDGGQNVAGKPGRSL</sequence>
<dbReference type="InterPro" id="IPR018957">
    <property type="entry name" value="Znf_C3HC4_RING-type"/>
</dbReference>
<feature type="region of interest" description="Disordered" evidence="10">
    <location>
        <begin position="1"/>
        <end position="31"/>
    </location>
</feature>
<feature type="domain" description="RING-type" evidence="11">
    <location>
        <begin position="33"/>
        <end position="69"/>
    </location>
</feature>
<dbReference type="PANTHER" id="PTHR46077">
    <property type="entry name" value="E3 UBIQUITIN-PROTEIN LIGASE TOPORS"/>
    <property type="match status" value="1"/>
</dbReference>
<evidence type="ECO:0000256" key="4">
    <source>
        <dbReference type="ARBA" id="ARBA00022723"/>
    </source>
</evidence>
<evidence type="ECO:0000256" key="7">
    <source>
        <dbReference type="ARBA" id="ARBA00023015"/>
    </source>
</evidence>
<evidence type="ECO:0000259" key="11">
    <source>
        <dbReference type="PROSITE" id="PS50089"/>
    </source>
</evidence>
<keyword evidence="13" id="KW-1185">Reference proteome</keyword>
<evidence type="ECO:0000313" key="12">
    <source>
        <dbReference type="Ensembl" id="ENSBOBP00000005821.1"/>
    </source>
</evidence>
<evidence type="ECO:0000256" key="6">
    <source>
        <dbReference type="ARBA" id="ARBA00022833"/>
    </source>
</evidence>